<keyword evidence="1" id="KW-0472">Membrane</keyword>
<dbReference type="InterPro" id="IPR001810">
    <property type="entry name" value="F-box_dom"/>
</dbReference>
<keyword evidence="1" id="KW-0812">Transmembrane</keyword>
<protein>
    <submittedName>
        <fullName evidence="3">F-box domain-containing protein</fullName>
    </submittedName>
</protein>
<evidence type="ECO:0000259" key="2">
    <source>
        <dbReference type="PROSITE" id="PS50181"/>
    </source>
</evidence>
<organism evidence="3 4">
    <name type="scientific">Trichonephila clavata</name>
    <name type="common">Joro spider</name>
    <name type="synonym">Nephila clavata</name>
    <dbReference type="NCBI Taxonomy" id="2740835"/>
    <lineage>
        <taxon>Eukaryota</taxon>
        <taxon>Metazoa</taxon>
        <taxon>Ecdysozoa</taxon>
        <taxon>Arthropoda</taxon>
        <taxon>Chelicerata</taxon>
        <taxon>Arachnida</taxon>
        <taxon>Araneae</taxon>
        <taxon>Araneomorphae</taxon>
        <taxon>Entelegynae</taxon>
        <taxon>Araneoidea</taxon>
        <taxon>Nephilidae</taxon>
        <taxon>Trichonephila</taxon>
    </lineage>
</organism>
<sequence length="415" mass="48367">MDYERSIIELPDEVLYKICTFINSPFDLLHFGNTCSRLRKISSSSSLWWSIAFDWFKGLWVFMEDGSGEENSRNWFLDILRLFSKRPIRTKLECIFSNGEIWQRVDTPRFRILVNMIRMAYSMDKEDHPAVLYEEWLYDIGMYKRLEPNIDFKEPTLEFNEDMVNQLSMLGQASERDLCRRKQPFKSLKYYIKRIETAEKSYMTNLFPNSPCGSVCPLLISPFVSVLAAETSGLHGLSMCSSVVFEKHLQKYYKACTLSLPRVWEIVKVFSTIFVTETLDFLLSLSLNMSVRLGIIKIVEENLYDFKESQFILNHFELNIKSKHVAHDLAIFLRKYDGIDFAVDEIRSIFRDAINEEVHKVLFPSGSFNDFVTRINLTDSDLIGGDNFRQEMAAAAFVSGNGVLVTWHLIGRMRY</sequence>
<dbReference type="OrthoDB" id="6417436at2759"/>
<dbReference type="AlphaFoldDB" id="A0A8X6HFS8"/>
<evidence type="ECO:0000313" key="3">
    <source>
        <dbReference type="EMBL" id="GFR21275.1"/>
    </source>
</evidence>
<accession>A0A8X6HFS8</accession>
<dbReference type="Proteomes" id="UP000887116">
    <property type="component" value="Unassembled WGS sequence"/>
</dbReference>
<dbReference type="Pfam" id="PF12937">
    <property type="entry name" value="F-box-like"/>
    <property type="match status" value="1"/>
</dbReference>
<dbReference type="SMART" id="SM00256">
    <property type="entry name" value="FBOX"/>
    <property type="match status" value="1"/>
</dbReference>
<dbReference type="EMBL" id="BMAO01028008">
    <property type="protein sequence ID" value="GFR21275.1"/>
    <property type="molecule type" value="Genomic_DNA"/>
</dbReference>
<dbReference type="CDD" id="cd09917">
    <property type="entry name" value="F-box_SF"/>
    <property type="match status" value="1"/>
</dbReference>
<comment type="caution">
    <text evidence="3">The sequence shown here is derived from an EMBL/GenBank/DDBJ whole genome shotgun (WGS) entry which is preliminary data.</text>
</comment>
<dbReference type="SUPFAM" id="SSF81383">
    <property type="entry name" value="F-box domain"/>
    <property type="match status" value="1"/>
</dbReference>
<gene>
    <name evidence="3" type="primary">AVEN_134225_1</name>
    <name evidence="3" type="ORF">TNCT_374661</name>
</gene>
<dbReference type="Gene3D" id="1.20.1280.50">
    <property type="match status" value="1"/>
</dbReference>
<keyword evidence="1" id="KW-1133">Transmembrane helix</keyword>
<name>A0A8X6HFS8_TRICU</name>
<proteinExistence type="predicted"/>
<feature type="domain" description="F-box" evidence="2">
    <location>
        <begin position="4"/>
        <end position="51"/>
    </location>
</feature>
<keyword evidence="4" id="KW-1185">Reference proteome</keyword>
<feature type="transmembrane region" description="Helical" evidence="1">
    <location>
        <begin position="392"/>
        <end position="410"/>
    </location>
</feature>
<evidence type="ECO:0000256" key="1">
    <source>
        <dbReference type="SAM" id="Phobius"/>
    </source>
</evidence>
<dbReference type="PROSITE" id="PS50181">
    <property type="entry name" value="FBOX"/>
    <property type="match status" value="1"/>
</dbReference>
<evidence type="ECO:0000313" key="4">
    <source>
        <dbReference type="Proteomes" id="UP000887116"/>
    </source>
</evidence>
<reference evidence="3" key="1">
    <citation type="submission" date="2020-07" db="EMBL/GenBank/DDBJ databases">
        <title>Multicomponent nature underlies the extraordinary mechanical properties of spider dragline silk.</title>
        <authorList>
            <person name="Kono N."/>
            <person name="Nakamura H."/>
            <person name="Mori M."/>
            <person name="Yoshida Y."/>
            <person name="Ohtoshi R."/>
            <person name="Malay A.D."/>
            <person name="Moran D.A.P."/>
            <person name="Tomita M."/>
            <person name="Numata K."/>
            <person name="Arakawa K."/>
        </authorList>
    </citation>
    <scope>NUCLEOTIDE SEQUENCE</scope>
</reference>
<dbReference type="InterPro" id="IPR036047">
    <property type="entry name" value="F-box-like_dom_sf"/>
</dbReference>